<reference evidence="2" key="1">
    <citation type="submission" date="2025-08" db="UniProtKB">
        <authorList>
            <consortium name="RefSeq"/>
        </authorList>
    </citation>
    <scope>IDENTIFICATION</scope>
</reference>
<sequence length="246" mass="28326">MGPGYITRTYRLRQKRRGGLYLDLRFLGLRFSEMYTSVCLWLTSLVFLFVSCRGELELAGEKEVKNVRAWNPPELIRVGMYWKSFAKRRLDALDRCERRLAIYVERLKMAQDILGGLAKRNVNLDVAQIKTLKQETSVAELSLLECVNQITKQNPLDPFYKDYQLLSHDLQRLTDQVASCIEAGGAVSQGKRQVLEQVDIQVVPESSPQMRRVYENMKIKQQTKLSEKAECFSSLAIPSNFPVQLE</sequence>
<protein>
    <submittedName>
        <fullName evidence="2">Uncharacterized protein LOC129923205</fullName>
    </submittedName>
</protein>
<proteinExistence type="predicted"/>
<keyword evidence="1" id="KW-1185">Reference proteome</keyword>
<dbReference type="AlphaFoldDB" id="A0A9W2Z2B0"/>
<accession>A0A9W2Z2B0</accession>
<evidence type="ECO:0000313" key="1">
    <source>
        <dbReference type="Proteomes" id="UP001165740"/>
    </source>
</evidence>
<organism evidence="1 2">
    <name type="scientific">Biomphalaria glabrata</name>
    <name type="common">Bloodfluke planorb</name>
    <name type="synonym">Freshwater snail</name>
    <dbReference type="NCBI Taxonomy" id="6526"/>
    <lineage>
        <taxon>Eukaryota</taxon>
        <taxon>Metazoa</taxon>
        <taxon>Spiralia</taxon>
        <taxon>Lophotrochozoa</taxon>
        <taxon>Mollusca</taxon>
        <taxon>Gastropoda</taxon>
        <taxon>Heterobranchia</taxon>
        <taxon>Euthyneura</taxon>
        <taxon>Panpulmonata</taxon>
        <taxon>Hygrophila</taxon>
        <taxon>Lymnaeoidea</taxon>
        <taxon>Planorbidae</taxon>
        <taxon>Biomphalaria</taxon>
    </lineage>
</organism>
<dbReference type="OrthoDB" id="10335135at2759"/>
<dbReference type="RefSeq" id="XP_055869208.1">
    <property type="nucleotide sequence ID" value="XM_056013233.1"/>
</dbReference>
<dbReference type="Proteomes" id="UP001165740">
    <property type="component" value="Chromosome 15"/>
</dbReference>
<name>A0A9W2Z2B0_BIOGL</name>
<evidence type="ECO:0000313" key="2">
    <source>
        <dbReference type="RefSeq" id="XP_055869208.1"/>
    </source>
</evidence>
<gene>
    <name evidence="2" type="primary">LOC129923205</name>
</gene>
<dbReference type="GeneID" id="129923205"/>